<feature type="domain" description="DUF6597" evidence="1">
    <location>
        <begin position="15"/>
        <end position="102"/>
    </location>
</feature>
<dbReference type="EMBL" id="CDOK01000031">
    <property type="protein sequence ID" value="CEN46964.1"/>
    <property type="molecule type" value="Genomic_DNA"/>
</dbReference>
<evidence type="ECO:0000259" key="1">
    <source>
        <dbReference type="Pfam" id="PF20240"/>
    </source>
</evidence>
<organism evidence="2 3">
    <name type="scientific">Capnocytophaga canimorsus</name>
    <dbReference type="NCBI Taxonomy" id="28188"/>
    <lineage>
        <taxon>Bacteria</taxon>
        <taxon>Pseudomonadati</taxon>
        <taxon>Bacteroidota</taxon>
        <taxon>Flavobacteriia</taxon>
        <taxon>Flavobacteriales</taxon>
        <taxon>Flavobacteriaceae</taxon>
        <taxon>Capnocytophaga</taxon>
    </lineage>
</organism>
<reference evidence="3" key="1">
    <citation type="submission" date="2015-01" db="EMBL/GenBank/DDBJ databases">
        <authorList>
            <person name="MANFREDI Pablo"/>
        </authorList>
    </citation>
    <scope>NUCLEOTIDE SEQUENCE [LARGE SCALE GENOMIC DNA]</scope>
    <source>
        <strain evidence="3">Cc11</strain>
    </source>
</reference>
<dbReference type="RefSeq" id="WP_156130075.1">
    <property type="nucleotide sequence ID" value="NZ_JBIUQU010000011.1"/>
</dbReference>
<evidence type="ECO:0000313" key="2">
    <source>
        <dbReference type="EMBL" id="CEN46964.1"/>
    </source>
</evidence>
<protein>
    <recommendedName>
        <fullName evidence="1">DUF6597 domain-containing protein</fullName>
    </recommendedName>
</protein>
<proteinExistence type="predicted"/>
<dbReference type="AlphaFoldDB" id="A0A0B7I8D2"/>
<gene>
    <name evidence="2" type="ORF">CCAN11_1260002</name>
</gene>
<accession>A0A0B7I8D2</accession>
<dbReference type="Proteomes" id="UP000039370">
    <property type="component" value="Unassembled WGS sequence"/>
</dbReference>
<dbReference type="InterPro" id="IPR046532">
    <property type="entry name" value="DUF6597"/>
</dbReference>
<sequence>MGKTIFDGAMKYRIIKPNAFLRKYTEHFWEAETDEYFRYFSPPSTLTDLVFFCEGTMRNIQNREELSESGMIFGQKTVFDNYKAVFPKAKLFGVRVRPSGFNFHSKEVGEKLQPFRGFRKMLT</sequence>
<name>A0A0B7I8D2_9FLAO</name>
<dbReference type="Pfam" id="PF20240">
    <property type="entry name" value="DUF6597"/>
    <property type="match status" value="1"/>
</dbReference>
<evidence type="ECO:0000313" key="3">
    <source>
        <dbReference type="Proteomes" id="UP000039370"/>
    </source>
</evidence>